<gene>
    <name evidence="1" type="ORF">LCI18_006611</name>
</gene>
<dbReference type="EMBL" id="CP090034">
    <property type="protein sequence ID" value="UPK95676.1"/>
    <property type="molecule type" value="Genomic_DNA"/>
</dbReference>
<dbReference type="Proteomes" id="UP000830768">
    <property type="component" value="Chromosome 5"/>
</dbReference>
<organism evidence="1 2">
    <name type="scientific">Fusarium solani subsp. cucurbitae</name>
    <name type="common">Neocosmosporum cucurbitae</name>
    <dbReference type="NCBI Taxonomy" id="2747967"/>
    <lineage>
        <taxon>Eukaryota</taxon>
        <taxon>Fungi</taxon>
        <taxon>Dikarya</taxon>
        <taxon>Ascomycota</taxon>
        <taxon>Pezizomycotina</taxon>
        <taxon>Sordariomycetes</taxon>
        <taxon>Hypocreomycetidae</taxon>
        <taxon>Hypocreales</taxon>
        <taxon>Nectriaceae</taxon>
        <taxon>Fusarium</taxon>
        <taxon>Fusarium solani species complex</taxon>
    </lineage>
</organism>
<protein>
    <submittedName>
        <fullName evidence="1">Uncharacterized protein</fullName>
    </submittedName>
</protein>
<reference evidence="1" key="1">
    <citation type="submission" date="2021-11" db="EMBL/GenBank/DDBJ databases">
        <title>Fusarium solani-melongenae Genome sequencing and assembly.</title>
        <authorList>
            <person name="Xie S."/>
            <person name="Huang L."/>
            <person name="Zhang X."/>
        </authorList>
    </citation>
    <scope>NUCLEOTIDE SEQUENCE</scope>
    <source>
        <strain evidence="1">CRI 24-3</strain>
    </source>
</reference>
<evidence type="ECO:0000313" key="2">
    <source>
        <dbReference type="Proteomes" id="UP000830768"/>
    </source>
</evidence>
<sequence>MSSKRPLLSDLVRDSKINTEFLESCIQHVFHEAGRSLKQRLIRREERWVRQRYLGQGAYGTVYLEKREDGVTGELRAVKELKKSVVPGHELDYARELEAIMKFSHPRYRHCFVSSRGWYEHQDSVFITMEFLELGDLQRYLTRPLPESQGQEITKQTLEGLSFMHDNGFIHRDLKPANIMVVTKGPNWFVKIADFGISRRRHQDVTTLLTLKRGTLGFAAPEALGVESDVTYSFSVDMWSLGAVAYRILTNASAFSYLSDMFRYASGMLEFPEEKFKFHNVSELGRNFIIKLMQPVPEDRLSAAQAMLHPWFTTPLPPTVEDASDMSYSIVDEEKHDITDASMPSKAWSSDENATIRTPVPLTTKQYHQVMDSTMSSNARSAGNTTAIPAHPTDCPISESNYEAPSVEDCSDDNREGDPLPKLPGDSKWVLDLEDDINDDNSSEGSATQSGQDSTEDSIPQTIPLDQVRPIDTEDSSGTDCTDKESEYESDTDSDAEREHTATPLHPVEDPPTESFKTTIMVECKSCCLSYEWKGRKIQRLPCQHYICHVCLLQYLALSLISPKYMSVRCCDSSKGEIKEESFRNIVVDPRISTAWKKYELLKDHDDWRCPRGHPPKGDSLIVTVGSLSSPPIWKEVANCSGCLTQTRLIDGSVKEVRPTSFCLLCLTEVSGNVCNQCEQNSVVWPFVTRMQERIDAPTSWLSSVLRFACRDRFTIRSGGSQQQFQTLAHLKGLPSPDEGKSQSEAGHTESDANGDSTNTEQPESQTPSPGPEIVPPEQPGSFTARTSHSEGRSETNSPRSRSRRKKNSHDRRRSPKPTRARILWERITPQVFHSQPKKKKRR</sequence>
<name>A0ACD3Z4A2_FUSSC</name>
<keyword evidence="2" id="KW-1185">Reference proteome</keyword>
<evidence type="ECO:0000313" key="1">
    <source>
        <dbReference type="EMBL" id="UPK95676.1"/>
    </source>
</evidence>
<accession>A0ACD3Z4A2</accession>
<proteinExistence type="predicted"/>